<dbReference type="InterPro" id="IPR004812">
    <property type="entry name" value="Efflux_drug-R_Bcr/CmlA"/>
</dbReference>
<feature type="transmembrane region" description="Helical" evidence="8">
    <location>
        <begin position="343"/>
        <end position="368"/>
    </location>
</feature>
<feature type="transmembrane region" description="Helical" evidence="8">
    <location>
        <begin position="172"/>
        <end position="188"/>
    </location>
</feature>
<evidence type="ECO:0000256" key="8">
    <source>
        <dbReference type="RuleBase" id="RU365088"/>
    </source>
</evidence>
<dbReference type="Pfam" id="PF07690">
    <property type="entry name" value="MFS_1"/>
    <property type="match status" value="1"/>
</dbReference>
<dbReference type="PANTHER" id="PTHR23502">
    <property type="entry name" value="MAJOR FACILITATOR SUPERFAMILY"/>
    <property type="match status" value="1"/>
</dbReference>
<keyword evidence="4" id="KW-1003">Cell membrane</keyword>
<evidence type="ECO:0000256" key="1">
    <source>
        <dbReference type="ARBA" id="ARBA00004651"/>
    </source>
</evidence>
<reference evidence="10 11" key="1">
    <citation type="submission" date="2017-03" db="EMBL/GenBank/DDBJ databases">
        <authorList>
            <person name="Afonso C.L."/>
            <person name="Miller P.J."/>
            <person name="Scott M.A."/>
            <person name="Spackman E."/>
            <person name="Goraichik I."/>
            <person name="Dimitrov K.M."/>
            <person name="Suarez D.L."/>
            <person name="Swayne D.E."/>
        </authorList>
    </citation>
    <scope>NUCLEOTIDE SEQUENCE [LARGE SCALE GENOMIC DNA]</scope>
    <source>
        <strain evidence="10 11">CECT 7971</strain>
    </source>
</reference>
<evidence type="ECO:0000256" key="6">
    <source>
        <dbReference type="ARBA" id="ARBA00022989"/>
    </source>
</evidence>
<dbReference type="CDD" id="cd17320">
    <property type="entry name" value="MFS_MdfA_MDR_like"/>
    <property type="match status" value="1"/>
</dbReference>
<keyword evidence="3 8" id="KW-0813">Transport</keyword>
<dbReference type="GO" id="GO:1990961">
    <property type="term" value="P:xenobiotic detoxification by transmembrane export across the plasma membrane"/>
    <property type="evidence" value="ECO:0007669"/>
    <property type="project" value="InterPro"/>
</dbReference>
<keyword evidence="11" id="KW-1185">Reference proteome</keyword>
<dbReference type="PROSITE" id="PS00216">
    <property type="entry name" value="SUGAR_TRANSPORT_1"/>
    <property type="match status" value="1"/>
</dbReference>
<dbReference type="EMBL" id="FWFW01000005">
    <property type="protein sequence ID" value="SLN42422.1"/>
    <property type="molecule type" value="Genomic_DNA"/>
</dbReference>
<keyword evidence="8" id="KW-0997">Cell inner membrane</keyword>
<feature type="transmembrane region" description="Helical" evidence="8">
    <location>
        <begin position="21"/>
        <end position="40"/>
    </location>
</feature>
<dbReference type="NCBIfam" id="TIGR00710">
    <property type="entry name" value="efflux_Bcr_CflA"/>
    <property type="match status" value="1"/>
</dbReference>
<feature type="transmembrane region" description="Helical" evidence="8">
    <location>
        <begin position="83"/>
        <end position="102"/>
    </location>
</feature>
<dbReference type="InterPro" id="IPR011701">
    <property type="entry name" value="MFS"/>
</dbReference>
<proteinExistence type="inferred from homology"/>
<feature type="transmembrane region" description="Helical" evidence="8">
    <location>
        <begin position="374"/>
        <end position="396"/>
    </location>
</feature>
<keyword evidence="7 8" id="KW-0472">Membrane</keyword>
<dbReference type="GO" id="GO:0042910">
    <property type="term" value="F:xenobiotic transmembrane transporter activity"/>
    <property type="evidence" value="ECO:0007669"/>
    <property type="project" value="InterPro"/>
</dbReference>
<dbReference type="STRING" id="658057.SAMN04488032_10456"/>
<feature type="transmembrane region" description="Helical" evidence="8">
    <location>
        <begin position="52"/>
        <end position="71"/>
    </location>
</feature>
<keyword evidence="5 8" id="KW-0812">Transmembrane</keyword>
<evidence type="ECO:0000256" key="2">
    <source>
        <dbReference type="ARBA" id="ARBA00006236"/>
    </source>
</evidence>
<dbReference type="OrthoDB" id="9800416at2"/>
<feature type="transmembrane region" description="Helical" evidence="8">
    <location>
        <begin position="252"/>
        <end position="271"/>
    </location>
</feature>
<dbReference type="PROSITE" id="PS50850">
    <property type="entry name" value="MFS"/>
    <property type="match status" value="1"/>
</dbReference>
<evidence type="ECO:0000313" key="11">
    <source>
        <dbReference type="Proteomes" id="UP000193307"/>
    </source>
</evidence>
<evidence type="ECO:0000256" key="7">
    <source>
        <dbReference type="ARBA" id="ARBA00023136"/>
    </source>
</evidence>
<comment type="similarity">
    <text evidence="2 8">Belongs to the major facilitator superfamily. Bcr/CmlA family.</text>
</comment>
<accession>A0A1Y5SKB4</accession>
<gene>
    <name evidence="10" type="primary">bcr_2</name>
    <name evidence="10" type="ORF">PAM7971_02021</name>
</gene>
<evidence type="ECO:0000313" key="10">
    <source>
        <dbReference type="EMBL" id="SLN42422.1"/>
    </source>
</evidence>
<dbReference type="AlphaFoldDB" id="A0A1Y5SKB4"/>
<feature type="transmembrane region" description="Helical" evidence="8">
    <location>
        <begin position="309"/>
        <end position="331"/>
    </location>
</feature>
<evidence type="ECO:0000259" key="9">
    <source>
        <dbReference type="PROSITE" id="PS50850"/>
    </source>
</evidence>
<sequence>MTKMPKIRFLDRTTPPHILTLVLMAGISAMAMNVFLPALPEMTDYFGTNYKYMQLSVGVFMGMNAILQLIVGPMSDRFGRRPVALAGVLLFILASYAAMQTTTIQTFLIMRAAQAGIVTAMVLSRAVVRDIYPGDMAATMMAYVTMGMSLVPMVSPTFGGFLTLAFGWQSTFWLMFSCGVALFILVYFDMGETAPASSGSFFQMIKGFPDLLSSQRFMGYALCSAFASGAFFAFIGGAPFVGVQIFHISEAALGMGIGAPAIGYFFGNFLSARYSRRIGMNNMCLIGTLFTFAGIALCALFIVTGQITVFWFFTLLIPLGFGNGLTIPNAVTGSMSVRPKLTGTAAGLGGAMMIGGGAALSAAAGSVMSEEHGALPLILIMMAVSFVSILCILWVMRRERALNA</sequence>
<dbReference type="InterPro" id="IPR005829">
    <property type="entry name" value="Sugar_transporter_CS"/>
</dbReference>
<dbReference type="PANTHER" id="PTHR23502:SF132">
    <property type="entry name" value="POLYAMINE TRANSPORTER 2-RELATED"/>
    <property type="match status" value="1"/>
</dbReference>
<evidence type="ECO:0000256" key="3">
    <source>
        <dbReference type="ARBA" id="ARBA00022448"/>
    </source>
</evidence>
<dbReference type="Proteomes" id="UP000193307">
    <property type="component" value="Unassembled WGS sequence"/>
</dbReference>
<dbReference type="InterPro" id="IPR036259">
    <property type="entry name" value="MFS_trans_sf"/>
</dbReference>
<protein>
    <recommendedName>
        <fullName evidence="8">Bcr/CflA family efflux transporter</fullName>
    </recommendedName>
</protein>
<name>A0A1Y5SKB4_9RHOB</name>
<dbReference type="InterPro" id="IPR020846">
    <property type="entry name" value="MFS_dom"/>
</dbReference>
<dbReference type="GO" id="GO:0005886">
    <property type="term" value="C:plasma membrane"/>
    <property type="evidence" value="ECO:0007669"/>
    <property type="project" value="UniProtKB-SubCell"/>
</dbReference>
<keyword evidence="6 8" id="KW-1133">Transmembrane helix</keyword>
<evidence type="ECO:0000256" key="4">
    <source>
        <dbReference type="ARBA" id="ARBA00022475"/>
    </source>
</evidence>
<evidence type="ECO:0000256" key="5">
    <source>
        <dbReference type="ARBA" id="ARBA00022692"/>
    </source>
</evidence>
<organism evidence="10 11">
    <name type="scientific">Pacificibacter marinus</name>
    <dbReference type="NCBI Taxonomy" id="658057"/>
    <lineage>
        <taxon>Bacteria</taxon>
        <taxon>Pseudomonadati</taxon>
        <taxon>Pseudomonadota</taxon>
        <taxon>Alphaproteobacteria</taxon>
        <taxon>Rhodobacterales</taxon>
        <taxon>Roseobacteraceae</taxon>
        <taxon>Pacificibacter</taxon>
    </lineage>
</organism>
<feature type="domain" description="Major facilitator superfamily (MFS) profile" evidence="9">
    <location>
        <begin position="17"/>
        <end position="400"/>
    </location>
</feature>
<feature type="transmembrane region" description="Helical" evidence="8">
    <location>
        <begin position="220"/>
        <end position="246"/>
    </location>
</feature>
<feature type="transmembrane region" description="Helical" evidence="8">
    <location>
        <begin position="140"/>
        <end position="166"/>
    </location>
</feature>
<dbReference type="SUPFAM" id="SSF103473">
    <property type="entry name" value="MFS general substrate transporter"/>
    <property type="match status" value="1"/>
</dbReference>
<dbReference type="Gene3D" id="1.20.1720.10">
    <property type="entry name" value="Multidrug resistance protein D"/>
    <property type="match status" value="1"/>
</dbReference>
<feature type="transmembrane region" description="Helical" evidence="8">
    <location>
        <begin position="283"/>
        <end position="303"/>
    </location>
</feature>
<feature type="transmembrane region" description="Helical" evidence="8">
    <location>
        <begin position="108"/>
        <end position="128"/>
    </location>
</feature>
<comment type="subcellular location">
    <subcellularLocation>
        <location evidence="8">Cell inner membrane</location>
        <topology evidence="8">Multi-pass membrane protein</topology>
    </subcellularLocation>
    <subcellularLocation>
        <location evidence="1">Cell membrane</location>
        <topology evidence="1">Multi-pass membrane protein</topology>
    </subcellularLocation>
</comment>